<dbReference type="EMBL" id="CAIIXF020000007">
    <property type="protein sequence ID" value="CAH1789142.1"/>
    <property type="molecule type" value="Genomic_DNA"/>
</dbReference>
<keyword evidence="2" id="KW-1185">Reference proteome</keyword>
<dbReference type="Proteomes" id="UP000749559">
    <property type="component" value="Unassembled WGS sequence"/>
</dbReference>
<organism evidence="1 2">
    <name type="scientific">Owenia fusiformis</name>
    <name type="common">Polychaete worm</name>
    <dbReference type="NCBI Taxonomy" id="6347"/>
    <lineage>
        <taxon>Eukaryota</taxon>
        <taxon>Metazoa</taxon>
        <taxon>Spiralia</taxon>
        <taxon>Lophotrochozoa</taxon>
        <taxon>Annelida</taxon>
        <taxon>Polychaeta</taxon>
        <taxon>Sedentaria</taxon>
        <taxon>Canalipalpata</taxon>
        <taxon>Sabellida</taxon>
        <taxon>Oweniida</taxon>
        <taxon>Oweniidae</taxon>
        <taxon>Owenia</taxon>
    </lineage>
</organism>
<sequence length="121" mass="13598">VYNRYFVIIFIILVEKSVIHVRNEDPVEKSVIHVRNENAVERKDAVIHVNGESRSVDKKDAVIHVNGDSRSVEKKDAVIHVRSGAPDLDKKAVIHVRGNPQGTFYDSSLDLENLGKAFGRL</sequence>
<evidence type="ECO:0000313" key="1">
    <source>
        <dbReference type="EMBL" id="CAH1789142.1"/>
    </source>
</evidence>
<feature type="non-terminal residue" evidence="1">
    <location>
        <position position="1"/>
    </location>
</feature>
<dbReference type="AlphaFoldDB" id="A0A8J1UFW7"/>
<proteinExistence type="predicted"/>
<evidence type="ECO:0000313" key="2">
    <source>
        <dbReference type="Proteomes" id="UP000749559"/>
    </source>
</evidence>
<reference evidence="1" key="1">
    <citation type="submission" date="2022-03" db="EMBL/GenBank/DDBJ databases">
        <authorList>
            <person name="Martin C."/>
        </authorList>
    </citation>
    <scope>NUCLEOTIDE SEQUENCE</scope>
</reference>
<name>A0A8J1UFW7_OWEFU</name>
<comment type="caution">
    <text evidence="1">The sequence shown here is derived from an EMBL/GenBank/DDBJ whole genome shotgun (WGS) entry which is preliminary data.</text>
</comment>
<gene>
    <name evidence="1" type="ORF">OFUS_LOCUS14552</name>
</gene>
<protein>
    <submittedName>
        <fullName evidence="1">Uncharacterized protein</fullName>
    </submittedName>
</protein>
<accession>A0A8J1UFW7</accession>